<feature type="compositionally biased region" description="Basic and acidic residues" evidence="1">
    <location>
        <begin position="70"/>
        <end position="87"/>
    </location>
</feature>
<feature type="region of interest" description="Disordered" evidence="1">
    <location>
        <begin position="70"/>
        <end position="266"/>
    </location>
</feature>
<protein>
    <submittedName>
        <fullName evidence="2">Uncharacterized protein</fullName>
    </submittedName>
</protein>
<reference evidence="2" key="1">
    <citation type="submission" date="2022-11" db="EMBL/GenBank/DDBJ databases">
        <authorList>
            <person name="Petersen C."/>
        </authorList>
    </citation>
    <scope>NUCLEOTIDE SEQUENCE</scope>
    <source>
        <strain evidence="2">IBT 26290</strain>
    </source>
</reference>
<organism evidence="2 3">
    <name type="scientific">Penicillium canariense</name>
    <dbReference type="NCBI Taxonomy" id="189055"/>
    <lineage>
        <taxon>Eukaryota</taxon>
        <taxon>Fungi</taxon>
        <taxon>Dikarya</taxon>
        <taxon>Ascomycota</taxon>
        <taxon>Pezizomycotina</taxon>
        <taxon>Eurotiomycetes</taxon>
        <taxon>Eurotiomycetidae</taxon>
        <taxon>Eurotiales</taxon>
        <taxon>Aspergillaceae</taxon>
        <taxon>Penicillium</taxon>
    </lineage>
</organism>
<dbReference type="OrthoDB" id="3360421at2759"/>
<reference evidence="2" key="2">
    <citation type="journal article" date="2023" name="IMA Fungus">
        <title>Comparative genomic study of the Penicillium genus elucidates a diverse pangenome and 15 lateral gene transfer events.</title>
        <authorList>
            <person name="Petersen C."/>
            <person name="Sorensen T."/>
            <person name="Nielsen M.R."/>
            <person name="Sondergaard T.E."/>
            <person name="Sorensen J.L."/>
            <person name="Fitzpatrick D.A."/>
            <person name="Frisvad J.C."/>
            <person name="Nielsen K.L."/>
        </authorList>
    </citation>
    <scope>NUCLEOTIDE SEQUENCE</scope>
    <source>
        <strain evidence="2">IBT 26290</strain>
    </source>
</reference>
<feature type="compositionally biased region" description="Basic and acidic residues" evidence="1">
    <location>
        <begin position="162"/>
        <end position="184"/>
    </location>
</feature>
<dbReference type="AlphaFoldDB" id="A0A9W9HZN0"/>
<evidence type="ECO:0000313" key="3">
    <source>
        <dbReference type="Proteomes" id="UP001149163"/>
    </source>
</evidence>
<accession>A0A9W9HZN0</accession>
<sequence length="266" mass="29872">MAPKDKYTDPELRDQVKEEIHQGDKGGKPGQWSARKVRQVLSNLRLYTSYARTDWTDRLQAQMMASEYKKRGGDYTTDKDNKDESQKHLQQWTEEEWQTKEGSGTARRDDGTRKRYLLKQAWAQMDADQKEETEAKKVEGSKGGKQFVGNTAKAKDARRKAQKDVAAEGGGRRDGPKTRSSDKKEDEEESDAGEGDEKKSAGTKRTAKQSGGSNKKQKEDGRTGKPKGAQVEEGEEDGEDEEYDEDEHAEEDAEEDAEEGAEEGAE</sequence>
<name>A0A9W9HZN0_9EURO</name>
<dbReference type="Proteomes" id="UP001149163">
    <property type="component" value="Unassembled WGS sequence"/>
</dbReference>
<evidence type="ECO:0000313" key="2">
    <source>
        <dbReference type="EMBL" id="KAJ5160751.1"/>
    </source>
</evidence>
<feature type="compositionally biased region" description="Basic and acidic residues" evidence="1">
    <location>
        <begin position="1"/>
        <end position="27"/>
    </location>
</feature>
<comment type="caution">
    <text evidence="2">The sequence shown here is derived from an EMBL/GenBank/DDBJ whole genome shotgun (WGS) entry which is preliminary data.</text>
</comment>
<feature type="compositionally biased region" description="Acidic residues" evidence="1">
    <location>
        <begin position="232"/>
        <end position="266"/>
    </location>
</feature>
<feature type="compositionally biased region" description="Basic and acidic residues" evidence="1">
    <location>
        <begin position="127"/>
        <end position="142"/>
    </location>
</feature>
<dbReference type="RefSeq" id="XP_056542308.1">
    <property type="nucleotide sequence ID" value="XM_056689879.1"/>
</dbReference>
<gene>
    <name evidence="2" type="ORF">N7482_007755</name>
</gene>
<dbReference type="GeneID" id="81429055"/>
<dbReference type="EMBL" id="JAPQKN010000004">
    <property type="protein sequence ID" value="KAJ5160751.1"/>
    <property type="molecule type" value="Genomic_DNA"/>
</dbReference>
<feature type="compositionally biased region" description="Acidic residues" evidence="1">
    <location>
        <begin position="185"/>
        <end position="194"/>
    </location>
</feature>
<proteinExistence type="predicted"/>
<evidence type="ECO:0000256" key="1">
    <source>
        <dbReference type="SAM" id="MobiDB-lite"/>
    </source>
</evidence>
<keyword evidence="3" id="KW-1185">Reference proteome</keyword>
<feature type="region of interest" description="Disordered" evidence="1">
    <location>
        <begin position="1"/>
        <end position="34"/>
    </location>
</feature>